<dbReference type="InterPro" id="IPR012347">
    <property type="entry name" value="Ferritin-like"/>
</dbReference>
<evidence type="ECO:0000313" key="3">
    <source>
        <dbReference type="Proteomes" id="UP000216947"/>
    </source>
</evidence>
<accession>A0A261RCZ3</accession>
<proteinExistence type="predicted"/>
<dbReference type="Pfam" id="PF00210">
    <property type="entry name" value="Ferritin"/>
    <property type="match status" value="1"/>
</dbReference>
<gene>
    <name evidence="2" type="ORF">CAL19_08475</name>
</gene>
<dbReference type="OrthoDB" id="5291582at2"/>
<dbReference type="CDD" id="cd00657">
    <property type="entry name" value="Ferritin_like"/>
    <property type="match status" value="1"/>
</dbReference>
<protein>
    <submittedName>
        <fullName evidence="2">Ferritin Dps family protein</fullName>
    </submittedName>
</protein>
<organism evidence="2 3">
    <name type="scientific">Bordetella genomosp. 7</name>
    <dbReference type="NCBI Taxonomy" id="1416805"/>
    <lineage>
        <taxon>Bacteria</taxon>
        <taxon>Pseudomonadati</taxon>
        <taxon>Pseudomonadota</taxon>
        <taxon>Betaproteobacteria</taxon>
        <taxon>Burkholderiales</taxon>
        <taxon>Alcaligenaceae</taxon>
        <taxon>Bordetella</taxon>
    </lineage>
</organism>
<sequence>MENTVKTGMNRTGMQMAPLQGPTQVKFAAQQGPAPGGPEAALAERVAYAREADRVGSVPIPGTGKGLVTTAASKITGNNPEVLIDKLGQRLAYERSGTRLYEAALVKVQDDLDERMTQLRVDLMAIRNEEEAHFHMLAEVIESLGADPTAQTPGADVSGVAAMGLIQVITDPRTSVPQCLEALLTAELTDHASWELLVDLAQQQGHDDMAARFTDALTAEARHTAVIQQWLRDCLAREAT</sequence>
<name>A0A261RCZ3_9BORD</name>
<dbReference type="SUPFAM" id="SSF47240">
    <property type="entry name" value="Ferritin-like"/>
    <property type="match status" value="1"/>
</dbReference>
<dbReference type="GO" id="GO:0008199">
    <property type="term" value="F:ferric iron binding"/>
    <property type="evidence" value="ECO:0007669"/>
    <property type="project" value="InterPro"/>
</dbReference>
<dbReference type="AlphaFoldDB" id="A0A261RCZ3"/>
<dbReference type="Proteomes" id="UP000216947">
    <property type="component" value="Unassembled WGS sequence"/>
</dbReference>
<keyword evidence="3" id="KW-1185">Reference proteome</keyword>
<dbReference type="EMBL" id="NEVK01000004">
    <property type="protein sequence ID" value="OZI22552.1"/>
    <property type="molecule type" value="Genomic_DNA"/>
</dbReference>
<comment type="caution">
    <text evidence="2">The sequence shown here is derived from an EMBL/GenBank/DDBJ whole genome shotgun (WGS) entry which is preliminary data.</text>
</comment>
<dbReference type="Gene3D" id="1.20.1260.10">
    <property type="match status" value="1"/>
</dbReference>
<dbReference type="InterPro" id="IPR009078">
    <property type="entry name" value="Ferritin-like_SF"/>
</dbReference>
<dbReference type="InterPro" id="IPR008331">
    <property type="entry name" value="Ferritin_DPS_dom"/>
</dbReference>
<feature type="domain" description="Ferritin/DPS" evidence="1">
    <location>
        <begin position="116"/>
        <end position="233"/>
    </location>
</feature>
<reference evidence="3" key="1">
    <citation type="submission" date="2017-05" db="EMBL/GenBank/DDBJ databases">
        <title>Complete and WGS of Bordetella genogroups.</title>
        <authorList>
            <person name="Spilker T."/>
            <person name="Lipuma J."/>
        </authorList>
    </citation>
    <scope>NUCLEOTIDE SEQUENCE [LARGE SCALE GENOMIC DNA]</scope>
    <source>
        <strain evidence="3">AU18089</strain>
    </source>
</reference>
<evidence type="ECO:0000259" key="1">
    <source>
        <dbReference type="Pfam" id="PF00210"/>
    </source>
</evidence>
<evidence type="ECO:0000313" key="2">
    <source>
        <dbReference type="EMBL" id="OZI22552.1"/>
    </source>
</evidence>